<feature type="domain" description="Disease resistance protein winged helix" evidence="6">
    <location>
        <begin position="703"/>
        <end position="771"/>
    </location>
</feature>
<dbReference type="GO" id="GO:0051707">
    <property type="term" value="P:response to other organism"/>
    <property type="evidence" value="ECO:0007669"/>
    <property type="project" value="UniProtKB-ARBA"/>
</dbReference>
<feature type="domain" description="NB-ARC" evidence="4">
    <location>
        <begin position="455"/>
        <end position="622"/>
    </location>
</feature>
<dbReference type="PANTHER" id="PTHR23155">
    <property type="entry name" value="DISEASE RESISTANCE PROTEIN RP"/>
    <property type="match status" value="1"/>
</dbReference>
<dbReference type="InterPro" id="IPR038005">
    <property type="entry name" value="RX-like_CC"/>
</dbReference>
<dbReference type="Pfam" id="PF00931">
    <property type="entry name" value="NB-ARC"/>
    <property type="match status" value="1"/>
</dbReference>
<dbReference type="Gene3D" id="3.40.50.300">
    <property type="entry name" value="P-loop containing nucleotide triphosphate hydrolases"/>
    <property type="match status" value="1"/>
</dbReference>
<dbReference type="Pfam" id="PF23598">
    <property type="entry name" value="LRR_14"/>
    <property type="match status" value="1"/>
</dbReference>
<gene>
    <name evidence="8" type="ORF">VITISV_025760</name>
</gene>
<feature type="domain" description="Disease resistance R13L4/SHOC-2-like LRR" evidence="7">
    <location>
        <begin position="863"/>
        <end position="1154"/>
    </location>
</feature>
<evidence type="ECO:0000259" key="7">
    <source>
        <dbReference type="Pfam" id="PF23598"/>
    </source>
</evidence>
<evidence type="ECO:0000256" key="1">
    <source>
        <dbReference type="ARBA" id="ARBA00022737"/>
    </source>
</evidence>
<evidence type="ECO:0000313" key="8">
    <source>
        <dbReference type="EMBL" id="CAN64832.1"/>
    </source>
</evidence>
<dbReference type="Pfam" id="PF18052">
    <property type="entry name" value="Rx_N"/>
    <property type="match status" value="1"/>
</dbReference>
<dbReference type="AlphaFoldDB" id="A5ARM1"/>
<dbReference type="InterPro" id="IPR044974">
    <property type="entry name" value="Disease_R_plants"/>
</dbReference>
<sequence length="1183" mass="136744">MYMKNLLIKLILSTDLEIRSGIGLKMFPKGLLHRTILELQFIDMLSWLTAYIADPGELGRCEFVIGFDQMNIQQLRDFAANECQLVGFQWWKKKGKEMDYEMLMMITKSIMWRATEKLSMLHLQEPEALVGVEEQIQWVKDCHWRMKPYVRGTGGFEAELIDIAYDVEDVVDIILRSAVQGRRRGILKRLTLFISDFIYRYQLHKRIKWIDSKILSLSVDSPRLVCSFTVRIEEIDWSTWRSVQDQNVAKTVVYPVIEKVSVLLAQESLHPQLKRKVREIQDKFRFMNGFLKELESVELADGGMVWMEELCDISRSAVDVLGLFINRREQLRRSWRSPFRKVALAVDYLKSRHKFSMEMEQIHCKILDISSRRPEKVPGHGHKTHNREPASTFGILQQPAPEPNIISFDDDDDSQAVMSRPEEVPGHSQSREQGCTFQILQQPTQEHDIISFYDDVYAVMARLLADDSCFSVISIVGMEGAGKTTLAKLIYENDVVVDHFPYRAWASATNMFKILDDIVKQFIDYKKSTRTSWRKEQEEMKQKLKAFLMDKRYLIVLDHARSSSVCILNELLSALPETLNGSRMIVTTSEMSLPSHLETRSIHHALRLRSDDESWALFTHKLKMNIPQELQTMKREIVKRCGGLPLAIVKLGAVLSQKDANIEEWSIALEQLHRDKKLWSNTLSMIDRKCPLHMKRCLFYFGLFPQDIDVPARRLIALWVAEGLMQPEGENETSEDVAEICLIKLIAQGMVQVTKKKLNGDVKTCRLPDALQRHWLSKARQTTFLQFHTNTRSELSLSTGLVRRLVDHLDKEDFSYGHIHGEYNRTLTSLKPRYQHALSFLSFDTQEGSKPGEDIGNFLHRCISSSCFLLLRVLDLEHVFRPKLPETIGKLSRLRYLGLRWTFLEMLPSSISKLQNLQTLDLKHTYINILPNSIWKIQQLRHLYLSESYRSKFMPQPRVGSLTNLQTLWGLFVDEETPVKDGLDRLVNLKKLGLTCRLMPSQQQAMLAQLEAVANWVLKLDHLHTLRLKSDDGENQPGDLDLKPLSGLEKLSSIYLLGRLKNPLVVFESPESLSDLTLSGSGLTEDPLQKLDKLPNLKILRLLAKSYMGKNMLCSSGGFPQLRVLKLWKLEELEEWNVEEGALRALRDLEIRSCPRLKMLPKELQHRNLMNLKLSDMRNEFTT</sequence>
<dbReference type="InterPro" id="IPR032675">
    <property type="entry name" value="LRR_dom_sf"/>
</dbReference>
<evidence type="ECO:0000259" key="5">
    <source>
        <dbReference type="Pfam" id="PF18052"/>
    </source>
</evidence>
<dbReference type="OrthoDB" id="611536at2759"/>
<accession>A5ARM1</accession>
<dbReference type="PANTHER" id="PTHR23155:SF955">
    <property type="entry name" value="AAA+ ATPASE DOMAIN-CONTAINING PROTEIN"/>
    <property type="match status" value="1"/>
</dbReference>
<reference evidence="8" key="1">
    <citation type="journal article" date="2007" name="PLoS ONE">
        <title>The first genome sequence of an elite grapevine cultivar (Pinot noir Vitis vinifera L.): coping with a highly heterozygous genome.</title>
        <authorList>
            <person name="Velasco R."/>
            <person name="Zharkikh A."/>
            <person name="Troggio M."/>
            <person name="Cartwright D.A."/>
            <person name="Cestaro A."/>
            <person name="Pruss D."/>
            <person name="Pindo M."/>
            <person name="FitzGerald L.M."/>
            <person name="Vezzulli S."/>
            <person name="Reid J."/>
            <person name="Malacarne G."/>
            <person name="Iliev D."/>
            <person name="Coppola G."/>
            <person name="Wardell B."/>
            <person name="Micheletti D."/>
            <person name="Macalma T."/>
            <person name="Facci M."/>
            <person name="Mitchell J.T."/>
            <person name="Perazzolli M."/>
            <person name="Eldredge G."/>
            <person name="Gatto P."/>
            <person name="Oyzerski R."/>
            <person name="Moretto M."/>
            <person name="Gutin N."/>
            <person name="Stefanini M."/>
            <person name="Chen Y."/>
            <person name="Segala C."/>
            <person name="Davenport C."/>
            <person name="Dematte L."/>
            <person name="Mraz A."/>
            <person name="Battilana J."/>
            <person name="Stormo K."/>
            <person name="Costa F."/>
            <person name="Tao Q."/>
            <person name="Si-Ammour A."/>
            <person name="Harkins T."/>
            <person name="Lackey A."/>
            <person name="Perbost C."/>
            <person name="Taillon B."/>
            <person name="Stella A."/>
            <person name="Solovyev V."/>
            <person name="Fawcett J.A."/>
            <person name="Sterck L."/>
            <person name="Vandepoele K."/>
            <person name="Grando S.M."/>
            <person name="Toppo S."/>
            <person name="Moser C."/>
            <person name="Lanchbury J."/>
            <person name="Bogden R."/>
            <person name="Skolnick M."/>
            <person name="Sgaramella V."/>
            <person name="Bhatnagar S.K."/>
            <person name="Fontana P."/>
            <person name="Gutin A."/>
            <person name="Van de Peer Y."/>
            <person name="Salamini F."/>
            <person name="Viola R."/>
        </authorList>
    </citation>
    <scope>NUCLEOTIDE SEQUENCE</scope>
</reference>
<dbReference type="SUPFAM" id="SSF52058">
    <property type="entry name" value="L domain-like"/>
    <property type="match status" value="1"/>
</dbReference>
<dbReference type="InterPro" id="IPR027417">
    <property type="entry name" value="P-loop_NTPase"/>
</dbReference>
<protein>
    <recommendedName>
        <fullName evidence="9">Disease resistance RPP8-like protein 2</fullName>
    </recommendedName>
</protein>
<dbReference type="SUPFAM" id="SSF52540">
    <property type="entry name" value="P-loop containing nucleoside triphosphate hydrolases"/>
    <property type="match status" value="1"/>
</dbReference>
<dbReference type="InterPro" id="IPR002182">
    <property type="entry name" value="NB-ARC"/>
</dbReference>
<evidence type="ECO:0000259" key="4">
    <source>
        <dbReference type="Pfam" id="PF00931"/>
    </source>
</evidence>
<keyword evidence="1" id="KW-0677">Repeat</keyword>
<evidence type="ECO:0008006" key="9">
    <source>
        <dbReference type="Google" id="ProtNLM"/>
    </source>
</evidence>
<organism evidence="8">
    <name type="scientific">Vitis vinifera</name>
    <name type="common">Grape</name>
    <dbReference type="NCBI Taxonomy" id="29760"/>
    <lineage>
        <taxon>Eukaryota</taxon>
        <taxon>Viridiplantae</taxon>
        <taxon>Streptophyta</taxon>
        <taxon>Embryophyta</taxon>
        <taxon>Tracheophyta</taxon>
        <taxon>Spermatophyta</taxon>
        <taxon>Magnoliopsida</taxon>
        <taxon>eudicotyledons</taxon>
        <taxon>Gunneridae</taxon>
        <taxon>Pentapetalae</taxon>
        <taxon>rosids</taxon>
        <taxon>Vitales</taxon>
        <taxon>Vitaceae</taxon>
        <taxon>Viteae</taxon>
        <taxon>Vitis</taxon>
    </lineage>
</organism>
<dbReference type="InterPro" id="IPR058922">
    <property type="entry name" value="WHD_DRP"/>
</dbReference>
<evidence type="ECO:0000256" key="3">
    <source>
        <dbReference type="ARBA" id="ARBA00022821"/>
    </source>
</evidence>
<dbReference type="EMBL" id="AM433136">
    <property type="protein sequence ID" value="CAN64832.1"/>
    <property type="molecule type" value="Genomic_DNA"/>
</dbReference>
<dbReference type="Gene3D" id="1.10.8.430">
    <property type="entry name" value="Helical domain of apoptotic protease-activating factors"/>
    <property type="match status" value="1"/>
</dbReference>
<dbReference type="GO" id="GO:0043531">
    <property type="term" value="F:ADP binding"/>
    <property type="evidence" value="ECO:0007669"/>
    <property type="project" value="InterPro"/>
</dbReference>
<keyword evidence="3" id="KW-0611">Plant defense</keyword>
<evidence type="ECO:0000256" key="2">
    <source>
        <dbReference type="ARBA" id="ARBA00022741"/>
    </source>
</evidence>
<dbReference type="InterPro" id="IPR042197">
    <property type="entry name" value="Apaf_helical"/>
</dbReference>
<dbReference type="GO" id="GO:0006952">
    <property type="term" value="P:defense response"/>
    <property type="evidence" value="ECO:0007669"/>
    <property type="project" value="UniProtKB-KW"/>
</dbReference>
<feature type="domain" description="Disease resistance N-terminal" evidence="5">
    <location>
        <begin position="252"/>
        <end position="336"/>
    </location>
</feature>
<dbReference type="Gene3D" id="3.80.10.10">
    <property type="entry name" value="Ribonuclease Inhibitor"/>
    <property type="match status" value="2"/>
</dbReference>
<dbReference type="CDD" id="cd14798">
    <property type="entry name" value="RX-CC_like"/>
    <property type="match status" value="1"/>
</dbReference>
<dbReference type="InterPro" id="IPR055414">
    <property type="entry name" value="LRR_R13L4/SHOC2-like"/>
</dbReference>
<dbReference type="PRINTS" id="PR00364">
    <property type="entry name" value="DISEASERSIST"/>
</dbReference>
<proteinExistence type="predicted"/>
<dbReference type="Gene3D" id="1.20.5.4130">
    <property type="match status" value="1"/>
</dbReference>
<dbReference type="ExpressionAtlas" id="A5ARM1">
    <property type="expression patterns" value="baseline and differential"/>
</dbReference>
<dbReference type="InterPro" id="IPR041118">
    <property type="entry name" value="Rx_N"/>
</dbReference>
<dbReference type="InterPro" id="IPR036388">
    <property type="entry name" value="WH-like_DNA-bd_sf"/>
</dbReference>
<dbReference type="Gene3D" id="1.10.10.10">
    <property type="entry name" value="Winged helix-like DNA-binding domain superfamily/Winged helix DNA-binding domain"/>
    <property type="match status" value="1"/>
</dbReference>
<evidence type="ECO:0000259" key="6">
    <source>
        <dbReference type="Pfam" id="PF23559"/>
    </source>
</evidence>
<name>A5ARM1_VITVI</name>
<keyword evidence="2" id="KW-0547">Nucleotide-binding</keyword>
<dbReference type="Pfam" id="PF23559">
    <property type="entry name" value="WHD_DRP"/>
    <property type="match status" value="1"/>
</dbReference>